<dbReference type="EMBL" id="CP047591">
    <property type="protein sequence ID" value="QHI71464.1"/>
    <property type="molecule type" value="Genomic_DNA"/>
</dbReference>
<dbReference type="Proteomes" id="UP000463883">
    <property type="component" value="Chromosome"/>
</dbReference>
<keyword evidence="2" id="KW-1185">Reference proteome</keyword>
<sequence>MKKATFKDLIAKKKQKEESLHKFKEIEVKSIGKSLIFKKPSDEVMLSVMDDIGTTADTRTITTAYKKLIYRTCETLQDGELQKELEIKDPYDTVDAIFDLSEILTIGEELFEFSGIANVGEEIKNS</sequence>
<gene>
    <name evidence="1" type="ORF">Ami3637_02890</name>
</gene>
<protein>
    <recommendedName>
        <fullName evidence="3">Phage XkdN-like protein</fullName>
    </recommendedName>
</protein>
<proteinExistence type="predicted"/>
<evidence type="ECO:0000313" key="1">
    <source>
        <dbReference type="EMBL" id="QHI71464.1"/>
    </source>
</evidence>
<dbReference type="AlphaFoldDB" id="A0A6P1MFV9"/>
<reference evidence="1 2" key="1">
    <citation type="submission" date="2020-01" db="EMBL/GenBank/DDBJ databases">
        <title>Genomic analysis of Aminipila sp. CBA3637.</title>
        <authorList>
            <person name="Kim Y.B."/>
            <person name="Roh S.W."/>
        </authorList>
    </citation>
    <scope>NUCLEOTIDE SEQUENCE [LARGE SCALE GENOMIC DNA]</scope>
    <source>
        <strain evidence="1 2">CBA3637</strain>
    </source>
</reference>
<name>A0A6P1MFV9_9FIRM</name>
<dbReference type="KEGG" id="amic:Ami3637_02890"/>
<organism evidence="1 2">
    <name type="scientific">Aminipila terrae</name>
    <dbReference type="NCBI Taxonomy" id="2697030"/>
    <lineage>
        <taxon>Bacteria</taxon>
        <taxon>Bacillati</taxon>
        <taxon>Bacillota</taxon>
        <taxon>Clostridia</taxon>
        <taxon>Peptostreptococcales</taxon>
        <taxon>Anaerovoracaceae</taxon>
        <taxon>Aminipila</taxon>
    </lineage>
</organism>
<accession>A0A6P1MFV9</accession>
<evidence type="ECO:0008006" key="3">
    <source>
        <dbReference type="Google" id="ProtNLM"/>
    </source>
</evidence>
<dbReference type="RefSeq" id="WP_162361239.1">
    <property type="nucleotide sequence ID" value="NZ_CP047591.1"/>
</dbReference>
<evidence type="ECO:0000313" key="2">
    <source>
        <dbReference type="Proteomes" id="UP000463883"/>
    </source>
</evidence>